<feature type="region of interest" description="Disordered" evidence="1">
    <location>
        <begin position="639"/>
        <end position="677"/>
    </location>
</feature>
<feature type="compositionally biased region" description="Polar residues" evidence="1">
    <location>
        <begin position="69"/>
        <end position="79"/>
    </location>
</feature>
<dbReference type="OrthoDB" id="3794928at2759"/>
<dbReference type="EMBL" id="KV441548">
    <property type="protein sequence ID" value="OAG12942.1"/>
    <property type="molecule type" value="Genomic_DNA"/>
</dbReference>
<evidence type="ECO:0000256" key="1">
    <source>
        <dbReference type="SAM" id="MobiDB-lite"/>
    </source>
</evidence>
<reference evidence="2 3" key="1">
    <citation type="submission" date="2016-05" db="EMBL/GenBank/DDBJ databases">
        <title>Comparative analysis of secretome profiles of manganese(II)-oxidizing ascomycete fungi.</title>
        <authorList>
            <consortium name="DOE Joint Genome Institute"/>
            <person name="Zeiner C.A."/>
            <person name="Purvine S.O."/>
            <person name="Zink E.M."/>
            <person name="Wu S."/>
            <person name="Pasa-Tolic L."/>
            <person name="Chaput D.L."/>
            <person name="Haridas S."/>
            <person name="Grigoriev I.V."/>
            <person name="Santelli C.M."/>
            <person name="Hansel C.M."/>
        </authorList>
    </citation>
    <scope>NUCLEOTIDE SEQUENCE [LARGE SCALE GENOMIC DNA]</scope>
    <source>
        <strain evidence="2 3">AP3s5-JAC2a</strain>
    </source>
</reference>
<name>A0A177D196_9PLEO</name>
<sequence>MDSKPAFTFNSSSWSGSGLFGSDQGPAPTIQRTSDGRRIRVKLPSSTHIVGISTISKNEKRQKLENARNQRPSSWSIHTSENDEDDDGDDSNLVGSESEELQSSDNERKKPRDDDFDNGEVLSDGDAEELDEQIPEEEVTALPPESKESCVPCGTPQKEARTDILPGAVAPVLDDKEGTTRTWSNGVEEGDTAGTKDKPSEAWNTSFEFPLPECPPLNLSDELLFNEVFKIQEIDQTYHVCRGLDEQQAQCTSKVPSSYSFGIRFLQMSLANGENIRESKGKALAMYSLCGKHTSQSENLAQEWIRLANLTKPARKYWMERQKSRSVDRTTWPKLCAEFAAAEVRRALVQDQVGQKGYMESEKVIDSLRKKVASLESQANVPSNDPPKSSLTEVPEKISALEQRVAILMSENTAFRVARESNEIEFEKERERAQRDLSDAKNLYKESQETAEALRKDIDSLQSYLDRAETKAITFKDSLDATQAALTKTENRRRELEVRLEERMALGTKTEDPPETKLEKYLRQELERSQRQSLQQQKDCEKMREERVRLQITNATLESQVRQIEVAKEELRRDSDKDRKEFKEKNLELLSQIKHIEGIKEELKRVFEREAKELNEKNAYLSSQLQNARAHFEQLKEVLPDMEKENKGEASKSKFSLRDIYRRPKNEPSRPQTTSSN</sequence>
<feature type="compositionally biased region" description="Basic and acidic residues" evidence="1">
    <location>
        <begin position="57"/>
        <end position="68"/>
    </location>
</feature>
<dbReference type="InParanoid" id="A0A177D196"/>
<evidence type="ECO:0000313" key="3">
    <source>
        <dbReference type="Proteomes" id="UP000077069"/>
    </source>
</evidence>
<dbReference type="GeneID" id="28765226"/>
<feature type="compositionally biased region" description="Basic and acidic residues" evidence="1">
    <location>
        <begin position="639"/>
        <end position="668"/>
    </location>
</feature>
<feature type="compositionally biased region" description="Low complexity" evidence="1">
    <location>
        <begin position="11"/>
        <end position="22"/>
    </location>
</feature>
<protein>
    <submittedName>
        <fullName evidence="2">Uncharacterized protein</fullName>
    </submittedName>
</protein>
<accession>A0A177D196</accession>
<feature type="compositionally biased region" description="Polar residues" evidence="1">
    <location>
        <begin position="44"/>
        <end position="56"/>
    </location>
</feature>
<feature type="region of interest" description="Disordered" evidence="1">
    <location>
        <begin position="1"/>
        <end position="159"/>
    </location>
</feature>
<evidence type="ECO:0000313" key="2">
    <source>
        <dbReference type="EMBL" id="OAG12942.1"/>
    </source>
</evidence>
<organism evidence="2 3">
    <name type="scientific">Paraphaeosphaeria sporulosa</name>
    <dbReference type="NCBI Taxonomy" id="1460663"/>
    <lineage>
        <taxon>Eukaryota</taxon>
        <taxon>Fungi</taxon>
        <taxon>Dikarya</taxon>
        <taxon>Ascomycota</taxon>
        <taxon>Pezizomycotina</taxon>
        <taxon>Dothideomycetes</taxon>
        <taxon>Pleosporomycetidae</taxon>
        <taxon>Pleosporales</taxon>
        <taxon>Massarineae</taxon>
        <taxon>Didymosphaeriaceae</taxon>
        <taxon>Paraphaeosphaeria</taxon>
    </lineage>
</organism>
<feature type="region of interest" description="Disordered" evidence="1">
    <location>
        <begin position="178"/>
        <end position="200"/>
    </location>
</feature>
<dbReference type="Proteomes" id="UP000077069">
    <property type="component" value="Unassembled WGS sequence"/>
</dbReference>
<proteinExistence type="predicted"/>
<gene>
    <name evidence="2" type="ORF">CC84DRAFT_1201807</name>
</gene>
<dbReference type="RefSeq" id="XP_018043307.1">
    <property type="nucleotide sequence ID" value="XM_018181740.1"/>
</dbReference>
<feature type="compositionally biased region" description="Acidic residues" evidence="1">
    <location>
        <begin position="114"/>
        <end position="139"/>
    </location>
</feature>
<keyword evidence="3" id="KW-1185">Reference proteome</keyword>
<dbReference type="AlphaFoldDB" id="A0A177D196"/>